<proteinExistence type="predicted"/>
<comment type="caution">
    <text evidence="1">The sequence shown here is derived from an EMBL/GenBank/DDBJ whole genome shotgun (WGS) entry which is preliminary data.</text>
</comment>
<dbReference type="EMBL" id="JACSYB010000002">
    <property type="protein sequence ID" value="MCG8148646.1"/>
    <property type="molecule type" value="Genomic_DNA"/>
</dbReference>
<protein>
    <submittedName>
        <fullName evidence="1">Uncharacterized protein</fullName>
    </submittedName>
</protein>
<dbReference type="Proteomes" id="UP001139238">
    <property type="component" value="Unassembled WGS sequence"/>
</dbReference>
<evidence type="ECO:0000313" key="1">
    <source>
        <dbReference type="EMBL" id="MCG8148646.1"/>
    </source>
</evidence>
<keyword evidence="2" id="KW-1185">Reference proteome</keyword>
<organism evidence="1 2">
    <name type="scientific">Moraxella tetraodonis</name>
    <dbReference type="NCBI Taxonomy" id="2767221"/>
    <lineage>
        <taxon>Bacteria</taxon>
        <taxon>Pseudomonadati</taxon>
        <taxon>Pseudomonadota</taxon>
        <taxon>Gammaproteobacteria</taxon>
        <taxon>Moraxellales</taxon>
        <taxon>Moraxellaceae</taxon>
        <taxon>Moraxella</taxon>
    </lineage>
</organism>
<evidence type="ECO:0000313" key="2">
    <source>
        <dbReference type="Proteomes" id="UP001139238"/>
    </source>
</evidence>
<sequence>MNRIDNFNNQAFGLNAVYPTPPNKKTPLFYLTALSEVDANNSPLIGLYFVNNSDETLKYLSSDDPINSDIVYLDVLPKQAVKIDQFIMQYMGDFVTQCDIYVGLPMALTYYFRVVFKDLDAGETIPLLNEDLTKSRSVNIAQKITTGKDQPISPIVLKDRQQWWLKLLTQYGEALANFMVACNDALYRYDLFPKMPYAYGLDLYDEYANESIEIAKELSSQNEVNTSKVTEVLLNVFAKYLGKDEVINLSSDCIEEILTAWKTFHNFNLSKDNS</sequence>
<dbReference type="AlphaFoldDB" id="A0A9X1UTL0"/>
<reference evidence="1" key="1">
    <citation type="submission" date="2021-08" db="EMBL/GenBank/DDBJ databases">
        <title>Complete genome sequence of Moraxella sp strain PS-22.</title>
        <authorList>
            <person name="Das S.K."/>
        </authorList>
    </citation>
    <scope>NUCLEOTIDE SEQUENCE</scope>
    <source>
        <strain evidence="1">PS-22</strain>
    </source>
</reference>
<dbReference type="RefSeq" id="WP_239743849.1">
    <property type="nucleotide sequence ID" value="NZ_JACSYB010000002.1"/>
</dbReference>
<name>A0A9X1UTL0_9GAMM</name>
<accession>A0A9X1UTL0</accession>
<gene>
    <name evidence="1" type="ORF">H9W84_11020</name>
</gene>